<dbReference type="InterPro" id="IPR025827">
    <property type="entry name" value="Zn_ribbon_recom_dom"/>
</dbReference>
<organism evidence="4 5">
    <name type="scientific">Eubacterium coprostanoligenes</name>
    <dbReference type="NCBI Taxonomy" id="290054"/>
    <lineage>
        <taxon>Bacteria</taxon>
        <taxon>Bacillati</taxon>
        <taxon>Bacillota</taxon>
        <taxon>Clostridia</taxon>
        <taxon>Eubacteriales</taxon>
        <taxon>Eubacteriaceae</taxon>
        <taxon>Eubacterium</taxon>
    </lineage>
</organism>
<dbReference type="PANTHER" id="PTHR30461">
    <property type="entry name" value="DNA-INVERTASE FROM LAMBDOID PROPHAGE"/>
    <property type="match status" value="1"/>
</dbReference>
<sequence length="500" mass="57349">MTGVIYARYSSDNQREESIDGQLRECTAFAQHNDIQIVGEYIDRALSAKTDNRPEFQQMIKDSSKGIFDVVIVWKLDRFSRNRYDSAHYKNILKKNGVKVISATEAISSGAEGILLESMLEGYAEYYSAELAEKINRGLTENALKCKYNGGTVALGFTIDDEQHYQINPTTAAIVREIFNNYIAGMTQSEIKDSLNAKGLMNNVGRKFTVNNIANILSNRRYAGDYVYSGTVIENGIPAIVSRDVFDKVQELISVNKKAPSRHKAIDDYLLTTKLYCGKCKAFMVGESGNAKTRRYAYYKCVNNKRTKTCDKKTVKKDWIENIVIDQVIKFINDDELIERLIDKILKYQDKESPTLKALKKQLAQTNHAIDNMISAIEQGIITRSTKQRLDELENTRDSLETEIAKESMTHPTMDREFLQYWFNDFKKLNTNDLENRRMLINTFVNSVILYDDRIDFYFNYKDNVKTLNLSEIESLSDLASPSPPKKTPCQWCLFIITKR</sequence>
<keyword evidence="5" id="KW-1185">Reference proteome</keyword>
<evidence type="ECO:0000259" key="2">
    <source>
        <dbReference type="PROSITE" id="PS51736"/>
    </source>
</evidence>
<dbReference type="SUPFAM" id="SSF53041">
    <property type="entry name" value="Resolvase-like"/>
    <property type="match status" value="1"/>
</dbReference>
<accession>A0A1T4MPU1</accession>
<dbReference type="InterPro" id="IPR036162">
    <property type="entry name" value="Resolvase-like_N_sf"/>
</dbReference>
<dbReference type="Pfam" id="PF13408">
    <property type="entry name" value="Zn_ribbon_recom"/>
    <property type="match status" value="1"/>
</dbReference>
<dbReference type="OrthoDB" id="9781670at2"/>
<dbReference type="Proteomes" id="UP000190657">
    <property type="component" value="Unassembled WGS sequence"/>
</dbReference>
<dbReference type="Gene3D" id="3.40.50.1390">
    <property type="entry name" value="Resolvase, N-terminal catalytic domain"/>
    <property type="match status" value="1"/>
</dbReference>
<feature type="domain" description="Resolvase/invertase-type recombinase catalytic" evidence="2">
    <location>
        <begin position="2"/>
        <end position="146"/>
    </location>
</feature>
<proteinExistence type="predicted"/>
<evidence type="ECO:0000259" key="3">
    <source>
        <dbReference type="PROSITE" id="PS51737"/>
    </source>
</evidence>
<dbReference type="EMBL" id="FUWW01000014">
    <property type="protein sequence ID" value="SJZ68805.1"/>
    <property type="molecule type" value="Genomic_DNA"/>
</dbReference>
<evidence type="ECO:0000256" key="1">
    <source>
        <dbReference type="SAM" id="Coils"/>
    </source>
</evidence>
<gene>
    <name evidence="4" type="ORF">SAMN02745114_01333</name>
</gene>
<dbReference type="InterPro" id="IPR011109">
    <property type="entry name" value="DNA_bind_recombinase_dom"/>
</dbReference>
<dbReference type="Gene3D" id="3.90.1750.20">
    <property type="entry name" value="Putative Large Serine Recombinase, Chain B, Domain 2"/>
    <property type="match status" value="1"/>
</dbReference>
<dbReference type="PANTHER" id="PTHR30461:SF23">
    <property type="entry name" value="DNA RECOMBINASE-RELATED"/>
    <property type="match status" value="1"/>
</dbReference>
<dbReference type="InterPro" id="IPR038109">
    <property type="entry name" value="DNA_bind_recomb_sf"/>
</dbReference>
<feature type="coiled-coil region" evidence="1">
    <location>
        <begin position="356"/>
        <end position="410"/>
    </location>
</feature>
<dbReference type="Pfam" id="PF00239">
    <property type="entry name" value="Resolvase"/>
    <property type="match status" value="1"/>
</dbReference>
<dbReference type="InterPro" id="IPR050639">
    <property type="entry name" value="SSR_resolvase"/>
</dbReference>
<evidence type="ECO:0000313" key="4">
    <source>
        <dbReference type="EMBL" id="SJZ68805.1"/>
    </source>
</evidence>
<dbReference type="Pfam" id="PF07508">
    <property type="entry name" value="Recombinase"/>
    <property type="match status" value="1"/>
</dbReference>
<dbReference type="InterPro" id="IPR006119">
    <property type="entry name" value="Resolv_N"/>
</dbReference>
<dbReference type="RefSeq" id="WP_078768799.1">
    <property type="nucleotide sequence ID" value="NZ_FUWW01000014.1"/>
</dbReference>
<reference evidence="4 5" key="1">
    <citation type="submission" date="2017-02" db="EMBL/GenBank/DDBJ databases">
        <authorList>
            <person name="Peterson S.W."/>
        </authorList>
    </citation>
    <scope>NUCLEOTIDE SEQUENCE [LARGE SCALE GENOMIC DNA]</scope>
    <source>
        <strain evidence="4 5">ATCC 51222</strain>
    </source>
</reference>
<dbReference type="PROSITE" id="PS51736">
    <property type="entry name" value="RECOMBINASES_3"/>
    <property type="match status" value="1"/>
</dbReference>
<dbReference type="SMART" id="SM00857">
    <property type="entry name" value="Resolvase"/>
    <property type="match status" value="1"/>
</dbReference>
<dbReference type="CDD" id="cd00338">
    <property type="entry name" value="Ser_Recombinase"/>
    <property type="match status" value="1"/>
</dbReference>
<dbReference type="GO" id="GO:0000150">
    <property type="term" value="F:DNA strand exchange activity"/>
    <property type="evidence" value="ECO:0007669"/>
    <property type="project" value="InterPro"/>
</dbReference>
<dbReference type="STRING" id="290054.SAMN02745114_01333"/>
<name>A0A1T4MPU1_9FIRM</name>
<evidence type="ECO:0000313" key="5">
    <source>
        <dbReference type="Proteomes" id="UP000190657"/>
    </source>
</evidence>
<dbReference type="PROSITE" id="PS51737">
    <property type="entry name" value="RECOMBINASE_DNA_BIND"/>
    <property type="match status" value="1"/>
</dbReference>
<protein>
    <submittedName>
        <fullName evidence="4">Site-specific DNA recombinase</fullName>
    </submittedName>
</protein>
<dbReference type="GO" id="GO:0003677">
    <property type="term" value="F:DNA binding"/>
    <property type="evidence" value="ECO:0007669"/>
    <property type="project" value="InterPro"/>
</dbReference>
<keyword evidence="1" id="KW-0175">Coiled coil</keyword>
<dbReference type="AlphaFoldDB" id="A0A1T4MPU1"/>
<feature type="domain" description="Recombinase" evidence="3">
    <location>
        <begin position="154"/>
        <end position="259"/>
    </location>
</feature>